<name>A0ABQ7M295_BRACM</name>
<gene>
    <name evidence="1" type="primary">A06g500300.1_BraROA</name>
    <name evidence="1" type="ORF">IGI04_021454</name>
</gene>
<protein>
    <submittedName>
        <fullName evidence="1">Uncharacterized protein</fullName>
    </submittedName>
</protein>
<accession>A0ABQ7M295</accession>
<dbReference type="Proteomes" id="UP000823674">
    <property type="component" value="Chromosome A06"/>
</dbReference>
<reference evidence="1 2" key="1">
    <citation type="submission" date="2021-03" db="EMBL/GenBank/DDBJ databases">
        <authorList>
            <person name="King G.J."/>
            <person name="Bancroft I."/>
            <person name="Baten A."/>
            <person name="Bloomfield J."/>
            <person name="Borpatragohain P."/>
            <person name="He Z."/>
            <person name="Irish N."/>
            <person name="Irwin J."/>
            <person name="Liu K."/>
            <person name="Mauleon R.P."/>
            <person name="Moore J."/>
            <person name="Morris R."/>
            <person name="Ostergaard L."/>
            <person name="Wang B."/>
            <person name="Wells R."/>
        </authorList>
    </citation>
    <scope>NUCLEOTIDE SEQUENCE [LARGE SCALE GENOMIC DNA]</scope>
    <source>
        <strain evidence="1">R-o-18</strain>
        <tissue evidence="1">Leaf</tissue>
    </source>
</reference>
<keyword evidence="2" id="KW-1185">Reference proteome</keyword>
<organism evidence="1 2">
    <name type="scientific">Brassica rapa subsp. trilocularis</name>
    <dbReference type="NCBI Taxonomy" id="1813537"/>
    <lineage>
        <taxon>Eukaryota</taxon>
        <taxon>Viridiplantae</taxon>
        <taxon>Streptophyta</taxon>
        <taxon>Embryophyta</taxon>
        <taxon>Tracheophyta</taxon>
        <taxon>Spermatophyta</taxon>
        <taxon>Magnoliopsida</taxon>
        <taxon>eudicotyledons</taxon>
        <taxon>Gunneridae</taxon>
        <taxon>Pentapetalae</taxon>
        <taxon>rosids</taxon>
        <taxon>malvids</taxon>
        <taxon>Brassicales</taxon>
        <taxon>Brassicaceae</taxon>
        <taxon>Brassiceae</taxon>
        <taxon>Brassica</taxon>
    </lineage>
</organism>
<proteinExistence type="predicted"/>
<evidence type="ECO:0000313" key="2">
    <source>
        <dbReference type="Proteomes" id="UP000823674"/>
    </source>
</evidence>
<comment type="caution">
    <text evidence="1">The sequence shown here is derived from an EMBL/GenBank/DDBJ whole genome shotgun (WGS) entry which is preliminary data.</text>
</comment>
<sequence length="222" mass="25021">MDSSDQTKLYPHLELALVDPKNLLIILVSHSRWALSCEVVNLFVSTILKLRTLDVFVVSSDGLRLTRAGSSFISLPCSILSIIHVSPPPSSRLFKLGFKQYPEDPCHQPPQTYFASQQVVNLVSDVGGNPLRHPSLNHGFMNLASDVGGNPLRRSALSHFFCESGIRCRWESTPASSYEPSKASKVMLSAHNFHFLIYCGEYFNTMSPFNEWRKFLGFFFEF</sequence>
<evidence type="ECO:0000313" key="1">
    <source>
        <dbReference type="EMBL" id="KAG5391491.1"/>
    </source>
</evidence>
<dbReference type="EMBL" id="JADBGQ010000006">
    <property type="protein sequence ID" value="KAG5391491.1"/>
    <property type="molecule type" value="Genomic_DNA"/>
</dbReference>